<reference evidence="3" key="1">
    <citation type="submission" date="2016-10" db="EMBL/GenBank/DDBJ databases">
        <title>The complete genome sequence of the rumen bacterium Butyrivibrio hungatei MB2003.</title>
        <authorList>
            <person name="Palevich N."/>
            <person name="Kelly W.J."/>
            <person name="Leahy S.C."/>
            <person name="Altermann E."/>
            <person name="Rakonjac J."/>
            <person name="Attwood G.T."/>
        </authorList>
    </citation>
    <scope>NUCLEOTIDE SEQUENCE [LARGE SCALE GENOMIC DNA]</scope>
    <source>
        <strain evidence="3">MB2003</strain>
    </source>
</reference>
<feature type="transmembrane region" description="Helical" evidence="1">
    <location>
        <begin position="30"/>
        <end position="55"/>
    </location>
</feature>
<feature type="transmembrane region" description="Helical" evidence="1">
    <location>
        <begin position="138"/>
        <end position="156"/>
    </location>
</feature>
<feature type="transmembrane region" description="Helical" evidence="1">
    <location>
        <begin position="104"/>
        <end position="126"/>
    </location>
</feature>
<dbReference type="RefSeq" id="WP_071175046.1">
    <property type="nucleotide sequence ID" value="NZ_CP017831.1"/>
</dbReference>
<organism evidence="2 3">
    <name type="scientific">Butyrivibrio hungatei</name>
    <dbReference type="NCBI Taxonomy" id="185008"/>
    <lineage>
        <taxon>Bacteria</taxon>
        <taxon>Bacillati</taxon>
        <taxon>Bacillota</taxon>
        <taxon>Clostridia</taxon>
        <taxon>Lachnospirales</taxon>
        <taxon>Lachnospiraceae</taxon>
        <taxon>Butyrivibrio</taxon>
    </lineage>
</organism>
<dbReference type="Proteomes" id="UP000179284">
    <property type="component" value="Chromosome I"/>
</dbReference>
<keyword evidence="1" id="KW-0472">Membrane</keyword>
<dbReference type="OrthoDB" id="9784844at2"/>
<evidence type="ECO:0000313" key="2">
    <source>
        <dbReference type="EMBL" id="AOZ95237.1"/>
    </source>
</evidence>
<feature type="transmembrane region" description="Helical" evidence="1">
    <location>
        <begin position="193"/>
        <end position="217"/>
    </location>
</feature>
<dbReference type="KEGG" id="bhu:bhn_I0201"/>
<dbReference type="EMBL" id="CP017831">
    <property type="protein sequence ID" value="AOZ95237.1"/>
    <property type="molecule type" value="Genomic_DNA"/>
</dbReference>
<name>A0A1D9NXZ9_9FIRM</name>
<keyword evidence="1" id="KW-1133">Transmembrane helix</keyword>
<gene>
    <name evidence="2" type="ORF">bhn_I0201</name>
</gene>
<dbReference type="PANTHER" id="PTHR40076">
    <property type="entry name" value="MEMBRANE PROTEIN-RELATED"/>
    <property type="match status" value="1"/>
</dbReference>
<feature type="transmembrane region" description="Helical" evidence="1">
    <location>
        <begin position="61"/>
        <end position="83"/>
    </location>
</feature>
<dbReference type="PANTHER" id="PTHR40076:SF1">
    <property type="entry name" value="MEMBRANE PROTEIN"/>
    <property type="match status" value="1"/>
</dbReference>
<evidence type="ECO:0000313" key="3">
    <source>
        <dbReference type="Proteomes" id="UP000179284"/>
    </source>
</evidence>
<dbReference type="InterPro" id="IPR010380">
    <property type="entry name" value="DUF975"/>
</dbReference>
<protein>
    <recommendedName>
        <fullName evidence="4">DUF975 family protein</fullName>
    </recommendedName>
</protein>
<evidence type="ECO:0000256" key="1">
    <source>
        <dbReference type="SAM" id="Phobius"/>
    </source>
</evidence>
<dbReference type="AlphaFoldDB" id="A0A1D9NXZ9"/>
<keyword evidence="3" id="KW-1185">Reference proteome</keyword>
<proteinExistence type="predicted"/>
<evidence type="ECO:0008006" key="4">
    <source>
        <dbReference type="Google" id="ProtNLM"/>
    </source>
</evidence>
<sequence length="242" mass="27237">MTNLKSTSELKASVREQALDKYGTLIGADILYAVIIFFVSAIATFTANGVVQLIINELIVLIIYILMGILVSGKTYLYMNLVYSQTVSISDLFFGFKKNPEKAVIIQAFFVIIDFVVGLPASYLIYLLRQTTRPSSDLIMLSLLAVLVELVVNIYIRITYSQAFYLLHDFPDRSAKELLATSHRIMNGYRLRLLALNLTFVPLYLLGILTLGIPLLWVNVYRNGTLAAFYQALIMLKAKKSE</sequence>
<keyword evidence="1" id="KW-0812">Transmembrane</keyword>
<accession>A0A1D9NXZ9</accession>
<dbReference type="Pfam" id="PF06161">
    <property type="entry name" value="DUF975"/>
    <property type="match status" value="1"/>
</dbReference>